<dbReference type="PROSITE" id="PS50198">
    <property type="entry name" value="PPIC_PPIASE_2"/>
    <property type="match status" value="2"/>
</dbReference>
<reference evidence="5" key="1">
    <citation type="submission" date="2023-07" db="EMBL/GenBank/DDBJ databases">
        <title>Isolating and identifying novel microbial strains from the Mariana Trench.</title>
        <authorList>
            <person name="Fu H."/>
        </authorList>
    </citation>
    <scope>NUCLEOTIDE SEQUENCE [LARGE SCALE GENOMIC DNA]</scope>
    <source>
        <strain evidence="5">T-y2</strain>
    </source>
</reference>
<dbReference type="SUPFAM" id="SSF54534">
    <property type="entry name" value="FKBP-like"/>
    <property type="match status" value="2"/>
</dbReference>
<dbReference type="RefSeq" id="WP_311402017.1">
    <property type="nucleotide sequence ID" value="NZ_JAVRBG010000010.1"/>
</dbReference>
<dbReference type="EC" id="5.2.1.8" evidence="4"/>
<dbReference type="InterPro" id="IPR050245">
    <property type="entry name" value="PrsA_foldase"/>
</dbReference>
<feature type="signal peptide" evidence="2">
    <location>
        <begin position="1"/>
        <end position="18"/>
    </location>
</feature>
<keyword evidence="5" id="KW-1185">Reference proteome</keyword>
<keyword evidence="2" id="KW-0732">Signal</keyword>
<accession>A0ABU2KK44</accession>
<keyword evidence="1 4" id="KW-0413">Isomerase</keyword>
<dbReference type="InterPro" id="IPR046357">
    <property type="entry name" value="PPIase_dom_sf"/>
</dbReference>
<dbReference type="Pfam" id="PF00639">
    <property type="entry name" value="Rotamase"/>
    <property type="match status" value="1"/>
</dbReference>
<dbReference type="Pfam" id="PF13616">
    <property type="entry name" value="Rotamase_3"/>
    <property type="match status" value="1"/>
</dbReference>
<feature type="domain" description="PpiC" evidence="3">
    <location>
        <begin position="119"/>
        <end position="221"/>
    </location>
</feature>
<evidence type="ECO:0000313" key="5">
    <source>
        <dbReference type="Proteomes" id="UP001182991"/>
    </source>
</evidence>
<organism evidence="4 5">
    <name type="scientific">Mesonia ostreae</name>
    <dbReference type="NCBI Taxonomy" id="861110"/>
    <lineage>
        <taxon>Bacteria</taxon>
        <taxon>Pseudomonadati</taxon>
        <taxon>Bacteroidota</taxon>
        <taxon>Flavobacteriia</taxon>
        <taxon>Flavobacteriales</taxon>
        <taxon>Flavobacteriaceae</taxon>
        <taxon>Mesonia</taxon>
    </lineage>
</organism>
<name>A0ABU2KK44_9FLAO</name>
<evidence type="ECO:0000259" key="3">
    <source>
        <dbReference type="PROSITE" id="PS50198"/>
    </source>
</evidence>
<feature type="domain" description="PpiC" evidence="3">
    <location>
        <begin position="226"/>
        <end position="325"/>
    </location>
</feature>
<gene>
    <name evidence="4" type="ORF">RLT85_10595</name>
</gene>
<dbReference type="GO" id="GO:0003755">
    <property type="term" value="F:peptidyl-prolyl cis-trans isomerase activity"/>
    <property type="evidence" value="ECO:0007669"/>
    <property type="project" value="UniProtKB-EC"/>
</dbReference>
<dbReference type="EMBL" id="JAVRBG010000010">
    <property type="protein sequence ID" value="MDT0295085.1"/>
    <property type="molecule type" value="Genomic_DNA"/>
</dbReference>
<evidence type="ECO:0000256" key="2">
    <source>
        <dbReference type="SAM" id="SignalP"/>
    </source>
</evidence>
<dbReference type="Proteomes" id="UP001182991">
    <property type="component" value="Unassembled WGS sequence"/>
</dbReference>
<dbReference type="InterPro" id="IPR000297">
    <property type="entry name" value="PPIase_PpiC"/>
</dbReference>
<keyword evidence="1" id="KW-0697">Rotamase</keyword>
<dbReference type="Gene3D" id="3.10.50.40">
    <property type="match status" value="2"/>
</dbReference>
<proteinExistence type="predicted"/>
<evidence type="ECO:0000256" key="1">
    <source>
        <dbReference type="PROSITE-ProRule" id="PRU00278"/>
    </source>
</evidence>
<dbReference type="PANTHER" id="PTHR47245:SF2">
    <property type="entry name" value="PEPTIDYL-PROLYL CIS-TRANS ISOMERASE HP_0175-RELATED"/>
    <property type="match status" value="1"/>
</dbReference>
<protein>
    <submittedName>
        <fullName evidence="4">Peptidylprolyl isomerase</fullName>
        <ecNumber evidence="4">5.2.1.8</ecNumber>
    </submittedName>
</protein>
<feature type="chain" id="PRO_5047258317" evidence="2">
    <location>
        <begin position="19"/>
        <end position="646"/>
    </location>
</feature>
<evidence type="ECO:0000313" key="4">
    <source>
        <dbReference type="EMBL" id="MDT0295085.1"/>
    </source>
</evidence>
<dbReference type="Pfam" id="PF13145">
    <property type="entry name" value="Rotamase_2"/>
    <property type="match status" value="1"/>
</dbReference>
<sequence length="646" mass="74661">MKNLLLLVFLTTSCFAFAQKNEQKVLLTINDQPVYAEEFKRVFSKNFNLLQESQKDVSEYMNLFVDYKLKVLEAEEQGLDTLPSFMGEYNIYKKQLADKYMKDSEITENLLQEAYARKKQEINASHILINVARNASAKDTLKAYQKTIKARKEILSGKSFAEVAKNYSDDPSVKKNNGDLGWFTVFSMVYPFENAAYKTNVGEVSMPARSQFGYHIVKVNDKREAEGTVKVAHIMIENKEGNSDAKTQIFEIKEKLDSGNGFSEMARQYSDDKNTAVNGGVINTFSRGKLNSDAFEDVAFGLTEMDEVSEPFKTEYGWHIVKLLDKNIIKSFEDEKLDLSRRMKGDVRAQLIREDIIKNIKNIYTIKEDDAALAYFSKNVSNAILSSKWDKNDLKDIPQKNIIEIRGEGKTYEDFAKFITMAQRQMAEEDSKENLLNKWLGIFKENFMISYHKEYLAETNVEYAHVIEEYRNGLLLFELMEDNIWKAAKKDSVALQNYYKEHQQEFKKEKSFTLTMASTDTKKMAKQVRKWMKNDVSKETIEKDAKEMGHTVLFKSGDFQNKNDALPPKIKTTTGVSKVYENNGVFLVLDIENIEPEGIKTFEEARGEVVSKYQQQLEQRWIENIRAKNEVVINQEVLKSLEKEFE</sequence>
<dbReference type="PANTHER" id="PTHR47245">
    <property type="entry name" value="PEPTIDYLPROLYL ISOMERASE"/>
    <property type="match status" value="1"/>
</dbReference>
<comment type="caution">
    <text evidence="4">The sequence shown here is derived from an EMBL/GenBank/DDBJ whole genome shotgun (WGS) entry which is preliminary data.</text>
</comment>